<dbReference type="AlphaFoldDB" id="A0AAD8V6Y5"/>
<dbReference type="Proteomes" id="UP001230504">
    <property type="component" value="Unassembled WGS sequence"/>
</dbReference>
<evidence type="ECO:0000313" key="2">
    <source>
        <dbReference type="EMBL" id="KAK1593840.1"/>
    </source>
</evidence>
<sequence>MLRDLTNGDGKYMYSTLSMLKASMVSRSYRERILLIALRWHGCPERKPESLLPRRGEQPRKAPRPSANAEKGQTARSITYRCSVLDCAVATGQDEHFLKRPLQLGGPALSGSQLPRFSYWTFVYQESKASWRHFKEVLCPSSGGGGEA</sequence>
<evidence type="ECO:0000256" key="1">
    <source>
        <dbReference type="SAM" id="MobiDB-lite"/>
    </source>
</evidence>
<dbReference type="GeneID" id="85435463"/>
<comment type="caution">
    <text evidence="2">The sequence shown here is derived from an EMBL/GenBank/DDBJ whole genome shotgun (WGS) entry which is preliminary data.</text>
</comment>
<gene>
    <name evidence="2" type="ORF">LY79DRAFT_172039</name>
</gene>
<dbReference type="EMBL" id="JAHLJV010000023">
    <property type="protein sequence ID" value="KAK1593840.1"/>
    <property type="molecule type" value="Genomic_DNA"/>
</dbReference>
<dbReference type="RefSeq" id="XP_060415106.1">
    <property type="nucleotide sequence ID" value="XM_060551223.1"/>
</dbReference>
<evidence type="ECO:0000313" key="3">
    <source>
        <dbReference type="Proteomes" id="UP001230504"/>
    </source>
</evidence>
<feature type="compositionally biased region" description="Basic and acidic residues" evidence="1">
    <location>
        <begin position="46"/>
        <end position="60"/>
    </location>
</feature>
<accession>A0AAD8V6Y5</accession>
<keyword evidence="3" id="KW-1185">Reference proteome</keyword>
<name>A0AAD8V6Y5_9PEZI</name>
<organism evidence="2 3">
    <name type="scientific">Colletotrichum navitas</name>
    <dbReference type="NCBI Taxonomy" id="681940"/>
    <lineage>
        <taxon>Eukaryota</taxon>
        <taxon>Fungi</taxon>
        <taxon>Dikarya</taxon>
        <taxon>Ascomycota</taxon>
        <taxon>Pezizomycotina</taxon>
        <taxon>Sordariomycetes</taxon>
        <taxon>Hypocreomycetidae</taxon>
        <taxon>Glomerellales</taxon>
        <taxon>Glomerellaceae</taxon>
        <taxon>Colletotrichum</taxon>
        <taxon>Colletotrichum graminicola species complex</taxon>
    </lineage>
</organism>
<protein>
    <submittedName>
        <fullName evidence="2">Uncharacterized protein</fullName>
    </submittedName>
</protein>
<feature type="region of interest" description="Disordered" evidence="1">
    <location>
        <begin position="46"/>
        <end position="75"/>
    </location>
</feature>
<reference evidence="2" key="1">
    <citation type="submission" date="2021-06" db="EMBL/GenBank/DDBJ databases">
        <title>Comparative genomics, transcriptomics and evolutionary studies reveal genomic signatures of adaptation to plant cell wall in hemibiotrophic fungi.</title>
        <authorList>
            <consortium name="DOE Joint Genome Institute"/>
            <person name="Baroncelli R."/>
            <person name="Diaz J.F."/>
            <person name="Benocci T."/>
            <person name="Peng M."/>
            <person name="Battaglia E."/>
            <person name="Haridas S."/>
            <person name="Andreopoulos W."/>
            <person name="Labutti K."/>
            <person name="Pangilinan J."/>
            <person name="Floch G.L."/>
            <person name="Makela M.R."/>
            <person name="Henrissat B."/>
            <person name="Grigoriev I.V."/>
            <person name="Crouch J.A."/>
            <person name="De Vries R.P."/>
            <person name="Sukno S.A."/>
            <person name="Thon M.R."/>
        </authorList>
    </citation>
    <scope>NUCLEOTIDE SEQUENCE</scope>
    <source>
        <strain evidence="2">CBS 125086</strain>
    </source>
</reference>
<proteinExistence type="predicted"/>